<dbReference type="GO" id="GO:0019843">
    <property type="term" value="F:rRNA binding"/>
    <property type="evidence" value="ECO:0007669"/>
    <property type="project" value="InterPro"/>
</dbReference>
<keyword evidence="2 4" id="KW-0689">Ribosomal protein</keyword>
<dbReference type="AlphaFoldDB" id="A0A4V1J218"/>
<dbReference type="PRINTS" id="PR00060">
    <property type="entry name" value="RIBOSOMALL16"/>
</dbReference>
<dbReference type="PANTHER" id="PTHR12220:SF13">
    <property type="entry name" value="LARGE RIBOSOMAL SUBUNIT PROTEIN UL16M"/>
    <property type="match status" value="1"/>
</dbReference>
<dbReference type="InterPro" id="IPR000114">
    <property type="entry name" value="Ribosomal_uL16_bact-type"/>
</dbReference>
<evidence type="ECO:0000256" key="1">
    <source>
        <dbReference type="ARBA" id="ARBA00008931"/>
    </source>
</evidence>
<evidence type="ECO:0000313" key="7">
    <source>
        <dbReference type="Proteomes" id="UP000278143"/>
    </source>
</evidence>
<feature type="region of interest" description="Disordered" evidence="5">
    <location>
        <begin position="1"/>
        <end position="30"/>
    </location>
</feature>
<dbReference type="InterPro" id="IPR016180">
    <property type="entry name" value="Ribosomal_uL16_dom"/>
</dbReference>
<gene>
    <name evidence="6" type="ORF">SYNPS1DRAFT_13324</name>
</gene>
<evidence type="ECO:0000256" key="4">
    <source>
        <dbReference type="RuleBase" id="RU004413"/>
    </source>
</evidence>
<dbReference type="EMBL" id="KZ989289">
    <property type="protein sequence ID" value="RKP27009.1"/>
    <property type="molecule type" value="Genomic_DNA"/>
</dbReference>
<dbReference type="NCBIfam" id="TIGR01164">
    <property type="entry name" value="rplP_bact"/>
    <property type="match status" value="1"/>
</dbReference>
<dbReference type="CDD" id="cd01433">
    <property type="entry name" value="Ribosomal_L16_L10e"/>
    <property type="match status" value="1"/>
</dbReference>
<dbReference type="GO" id="GO:0003735">
    <property type="term" value="F:structural constituent of ribosome"/>
    <property type="evidence" value="ECO:0007669"/>
    <property type="project" value="InterPro"/>
</dbReference>
<keyword evidence="3 4" id="KW-0687">Ribonucleoprotein</keyword>
<evidence type="ECO:0000256" key="2">
    <source>
        <dbReference type="ARBA" id="ARBA00022980"/>
    </source>
</evidence>
<dbReference type="PROSITE" id="PS00701">
    <property type="entry name" value="RIBOSOMAL_L16_2"/>
    <property type="match status" value="1"/>
</dbReference>
<evidence type="ECO:0000313" key="6">
    <source>
        <dbReference type="EMBL" id="RKP27009.1"/>
    </source>
</evidence>
<name>A0A4V1J218_9FUNG</name>
<dbReference type="InterPro" id="IPR020798">
    <property type="entry name" value="Ribosomal_uL16_CS"/>
</dbReference>
<dbReference type="InterPro" id="IPR036920">
    <property type="entry name" value="Ribosomal_uL16_sf"/>
</dbReference>
<evidence type="ECO:0000256" key="3">
    <source>
        <dbReference type="ARBA" id="ARBA00023274"/>
    </source>
</evidence>
<dbReference type="PANTHER" id="PTHR12220">
    <property type="entry name" value="50S/60S RIBOSOMAL PROTEIN L16"/>
    <property type="match status" value="1"/>
</dbReference>
<dbReference type="Pfam" id="PF00252">
    <property type="entry name" value="Ribosomal_L16"/>
    <property type="match status" value="1"/>
</dbReference>
<dbReference type="InterPro" id="IPR047873">
    <property type="entry name" value="Ribosomal_uL16"/>
</dbReference>
<protein>
    <submittedName>
        <fullName evidence="6">Ribosomal protein L10e/L16</fullName>
    </submittedName>
</protein>
<dbReference type="GO" id="GO:0005762">
    <property type="term" value="C:mitochondrial large ribosomal subunit"/>
    <property type="evidence" value="ECO:0007669"/>
    <property type="project" value="TreeGrafter"/>
</dbReference>
<dbReference type="SUPFAM" id="SSF54686">
    <property type="entry name" value="Ribosomal protein L16p/L10e"/>
    <property type="match status" value="1"/>
</dbReference>
<feature type="compositionally biased region" description="Basic residues" evidence="5">
    <location>
        <begin position="1"/>
        <end position="21"/>
    </location>
</feature>
<dbReference type="Gene3D" id="3.90.1170.10">
    <property type="entry name" value="Ribosomal protein L10e/L16"/>
    <property type="match status" value="1"/>
</dbReference>
<reference evidence="7" key="1">
    <citation type="journal article" date="2018" name="Nat. Microbiol.">
        <title>Leveraging single-cell genomics to expand the fungal tree of life.</title>
        <authorList>
            <person name="Ahrendt S.R."/>
            <person name="Quandt C.A."/>
            <person name="Ciobanu D."/>
            <person name="Clum A."/>
            <person name="Salamov A."/>
            <person name="Andreopoulos B."/>
            <person name="Cheng J.F."/>
            <person name="Woyke T."/>
            <person name="Pelin A."/>
            <person name="Henrissat B."/>
            <person name="Reynolds N.K."/>
            <person name="Benny G.L."/>
            <person name="Smith M.E."/>
            <person name="James T.Y."/>
            <person name="Grigoriev I.V."/>
        </authorList>
    </citation>
    <scope>NUCLEOTIDE SEQUENCE [LARGE SCALE GENOMIC DNA]</scope>
    <source>
        <strain evidence="7">Benny S71-1</strain>
    </source>
</reference>
<evidence type="ECO:0000256" key="5">
    <source>
        <dbReference type="SAM" id="MobiDB-lite"/>
    </source>
</evidence>
<sequence>MARRHRSHLAPRRTKYRKAQKGRVPLPTGGSTAGTTLTIGRYGMRVCTGSRLTAAQLSAIQLTVKRKIKVCKGAKFYFRVFPDIPVTRKGNEVRMGKGKGAFDHWVCRVPPGRVVFELGGTDELRPELAKEAIRLAAHKMPVRVEFLDREQLARAARLAAKKDAAMPQQQQQLEKAEGVPLTATATA</sequence>
<organism evidence="6 7">
    <name type="scientific">Syncephalis pseudoplumigaleata</name>
    <dbReference type="NCBI Taxonomy" id="1712513"/>
    <lineage>
        <taxon>Eukaryota</taxon>
        <taxon>Fungi</taxon>
        <taxon>Fungi incertae sedis</taxon>
        <taxon>Zoopagomycota</taxon>
        <taxon>Zoopagomycotina</taxon>
        <taxon>Zoopagomycetes</taxon>
        <taxon>Zoopagales</taxon>
        <taxon>Piptocephalidaceae</taxon>
        <taxon>Syncephalis</taxon>
    </lineage>
</organism>
<comment type="similarity">
    <text evidence="1 4">Belongs to the universal ribosomal protein uL16 family.</text>
</comment>
<keyword evidence="7" id="KW-1185">Reference proteome</keyword>
<accession>A0A4V1J218</accession>
<dbReference type="Proteomes" id="UP000278143">
    <property type="component" value="Unassembled WGS sequence"/>
</dbReference>
<feature type="region of interest" description="Disordered" evidence="5">
    <location>
        <begin position="163"/>
        <end position="187"/>
    </location>
</feature>
<proteinExistence type="inferred from homology"/>
<dbReference type="OrthoDB" id="268521at2759"/>
<dbReference type="GO" id="GO:0032543">
    <property type="term" value="P:mitochondrial translation"/>
    <property type="evidence" value="ECO:0007669"/>
    <property type="project" value="TreeGrafter"/>
</dbReference>